<accession>A0A134BAN8</accession>
<reference evidence="2" key="1">
    <citation type="submission" date="2016-01" db="EMBL/GenBank/DDBJ databases">
        <authorList>
            <person name="Mitreva M."/>
            <person name="Pepin K.H."/>
            <person name="Mihindukulasuriya K.A."/>
            <person name="Fulton R."/>
            <person name="Fronick C."/>
            <person name="O'Laughlin M."/>
            <person name="Miner T."/>
            <person name="Herter B."/>
            <person name="Rosa B.A."/>
            <person name="Cordes M."/>
            <person name="Tomlinson C."/>
            <person name="Wollam A."/>
            <person name="Palsikar V.B."/>
            <person name="Mardis E.R."/>
            <person name="Wilson R.K."/>
        </authorList>
    </citation>
    <scope>NUCLEOTIDE SEQUENCE [LARGE SCALE GENOMIC DNA]</scope>
    <source>
        <strain evidence="2">KA00683</strain>
    </source>
</reference>
<proteinExistence type="predicted"/>
<sequence length="53" mass="5818">MRATSYLSFEDREEAPARINGLHLIMTGAPMTEREVCTIRGVHASVIDNNATA</sequence>
<dbReference type="AlphaFoldDB" id="A0A134BAN8"/>
<dbReference type="Proteomes" id="UP000070224">
    <property type="component" value="Unassembled WGS sequence"/>
</dbReference>
<gene>
    <name evidence="1" type="ORF">HMPREF3185_00674</name>
</gene>
<dbReference type="STRING" id="322095.HMPREF3185_00674"/>
<dbReference type="PATRIC" id="fig|322095.3.peg.667"/>
<keyword evidence="2" id="KW-1185">Reference proteome</keyword>
<name>A0A134BAN8_9PORP</name>
<evidence type="ECO:0000313" key="1">
    <source>
        <dbReference type="EMBL" id="KXB77018.1"/>
    </source>
</evidence>
<protein>
    <submittedName>
        <fullName evidence="1">Uncharacterized protein</fullName>
    </submittedName>
</protein>
<comment type="caution">
    <text evidence="1">The sequence shown here is derived from an EMBL/GenBank/DDBJ whole genome shotgun (WGS) entry which is preliminary data.</text>
</comment>
<dbReference type="EMBL" id="LSDK01000050">
    <property type="protein sequence ID" value="KXB77018.1"/>
    <property type="molecule type" value="Genomic_DNA"/>
</dbReference>
<organism evidence="1 2">
    <name type="scientific">Porphyromonas somerae</name>
    <dbReference type="NCBI Taxonomy" id="322095"/>
    <lineage>
        <taxon>Bacteria</taxon>
        <taxon>Pseudomonadati</taxon>
        <taxon>Bacteroidota</taxon>
        <taxon>Bacteroidia</taxon>
        <taxon>Bacteroidales</taxon>
        <taxon>Porphyromonadaceae</taxon>
        <taxon>Porphyromonas</taxon>
    </lineage>
</organism>
<evidence type="ECO:0000313" key="2">
    <source>
        <dbReference type="Proteomes" id="UP000070224"/>
    </source>
</evidence>